<organism evidence="2 3">
    <name type="scientific">Candidatus Finniella inopinata</name>
    <dbReference type="NCBI Taxonomy" id="1696036"/>
    <lineage>
        <taxon>Bacteria</taxon>
        <taxon>Pseudomonadati</taxon>
        <taxon>Pseudomonadota</taxon>
        <taxon>Alphaproteobacteria</taxon>
        <taxon>Holosporales</taxon>
        <taxon>Candidatus Paracaedibacteraceae</taxon>
        <taxon>Candidatus Finniella</taxon>
    </lineage>
</organism>
<protein>
    <recommendedName>
        <fullName evidence="1">DNA binding HTH domain-containing protein</fullName>
    </recommendedName>
</protein>
<name>A0A4V2DZJ5_9PROT</name>
<dbReference type="RefSeq" id="WP_130154555.1">
    <property type="nucleotide sequence ID" value="NZ_SCFB01000020.1"/>
</dbReference>
<dbReference type="PANTHER" id="PTHR47918">
    <property type="entry name" value="DNA-BINDING PROTEIN FIS"/>
    <property type="match status" value="1"/>
</dbReference>
<evidence type="ECO:0000259" key="1">
    <source>
        <dbReference type="Pfam" id="PF02954"/>
    </source>
</evidence>
<dbReference type="InterPro" id="IPR002197">
    <property type="entry name" value="HTH_Fis"/>
</dbReference>
<gene>
    <name evidence="2" type="ORF">EQU50_07760</name>
</gene>
<dbReference type="InterPro" id="IPR009057">
    <property type="entry name" value="Homeodomain-like_sf"/>
</dbReference>
<dbReference type="OrthoDB" id="9802388at2"/>
<evidence type="ECO:0000313" key="2">
    <source>
        <dbReference type="EMBL" id="RZI45277.1"/>
    </source>
</evidence>
<feature type="domain" description="DNA binding HTH" evidence="1">
    <location>
        <begin position="45"/>
        <end position="84"/>
    </location>
</feature>
<sequence>MSKNPVPLKDESCLGLGPTVQQFLETYFQNHGDELPCSGLYHRVLQEVEKPLIEITLKATGGNQKKASDILGINRNTLRKKIQELGLEQPRD</sequence>
<dbReference type="SUPFAM" id="SSF46689">
    <property type="entry name" value="Homeodomain-like"/>
    <property type="match status" value="1"/>
</dbReference>
<keyword evidence="3" id="KW-1185">Reference proteome</keyword>
<dbReference type="PRINTS" id="PR01590">
    <property type="entry name" value="HTHFIS"/>
</dbReference>
<accession>A0A4V2DZJ5</accession>
<evidence type="ECO:0000313" key="3">
    <source>
        <dbReference type="Proteomes" id="UP000293550"/>
    </source>
</evidence>
<dbReference type="PANTHER" id="PTHR47918:SF1">
    <property type="entry name" value="DNA-BINDING PROTEIN FIS"/>
    <property type="match status" value="1"/>
</dbReference>
<proteinExistence type="predicted"/>
<comment type="caution">
    <text evidence="2">The sequence shown here is derived from an EMBL/GenBank/DDBJ whole genome shotgun (WGS) entry which is preliminary data.</text>
</comment>
<reference evidence="2 3" key="1">
    <citation type="submission" date="2018-10" db="EMBL/GenBank/DDBJ databases">
        <title>An updated phylogeny of the Alphaproteobacteria reveals that the parasitic Rickettsiales and Holosporales have independent origins.</title>
        <authorList>
            <person name="Munoz-Gomez S.A."/>
            <person name="Hess S."/>
            <person name="Burger G."/>
            <person name="Lang B.F."/>
            <person name="Susko E."/>
            <person name="Slamovits C.H."/>
            <person name="Roger A.J."/>
        </authorList>
    </citation>
    <scope>NUCLEOTIDE SEQUENCE [LARGE SCALE GENOMIC DNA]</scope>
    <source>
        <strain evidence="2">HOLO01</strain>
    </source>
</reference>
<dbReference type="Pfam" id="PF02954">
    <property type="entry name" value="HTH_8"/>
    <property type="match status" value="1"/>
</dbReference>
<dbReference type="EMBL" id="SCFB01000020">
    <property type="protein sequence ID" value="RZI45277.1"/>
    <property type="molecule type" value="Genomic_DNA"/>
</dbReference>
<dbReference type="GO" id="GO:0043565">
    <property type="term" value="F:sequence-specific DNA binding"/>
    <property type="evidence" value="ECO:0007669"/>
    <property type="project" value="InterPro"/>
</dbReference>
<dbReference type="Proteomes" id="UP000293550">
    <property type="component" value="Unassembled WGS sequence"/>
</dbReference>
<dbReference type="InterPro" id="IPR050207">
    <property type="entry name" value="Trans_regulatory_Fis"/>
</dbReference>
<dbReference type="Gene3D" id="1.10.10.60">
    <property type="entry name" value="Homeodomain-like"/>
    <property type="match status" value="1"/>
</dbReference>
<dbReference type="AlphaFoldDB" id="A0A4V2DZJ5"/>